<dbReference type="RefSeq" id="WP_378538616.1">
    <property type="nucleotide sequence ID" value="NZ_JBHSBH010000022.1"/>
</dbReference>
<keyword evidence="4" id="KW-1185">Reference proteome</keyword>
<sequence length="119" mass="12057">MPRAGTAPDRGSGTVWTLVLCMIVWFTALAVLVVAGVRADRHRAATAADLAAVAGARDAAHGSRLACATAREVAAANDARLTSCTVTGLILHTEVSTPTRTWPGNVTARAAAGPVEAPG</sequence>
<keyword evidence="1" id="KW-1133">Transmembrane helix</keyword>
<comment type="caution">
    <text evidence="3">The sequence shown here is derived from an EMBL/GenBank/DDBJ whole genome shotgun (WGS) entry which is preliminary data.</text>
</comment>
<feature type="domain" description="Putative Flp pilus-assembly TadG-like N-terminal" evidence="2">
    <location>
        <begin position="11"/>
        <end position="58"/>
    </location>
</feature>
<evidence type="ECO:0000259" key="2">
    <source>
        <dbReference type="Pfam" id="PF13400"/>
    </source>
</evidence>
<dbReference type="InterPro" id="IPR021202">
    <property type="entry name" value="Rv3654c-like"/>
</dbReference>
<keyword evidence="1" id="KW-0472">Membrane</keyword>
<dbReference type="InterPro" id="IPR028087">
    <property type="entry name" value="Tad_N"/>
</dbReference>
<organism evidence="3 4">
    <name type="scientific">Nocardiopsis sediminis</name>
    <dbReference type="NCBI Taxonomy" id="1778267"/>
    <lineage>
        <taxon>Bacteria</taxon>
        <taxon>Bacillati</taxon>
        <taxon>Actinomycetota</taxon>
        <taxon>Actinomycetes</taxon>
        <taxon>Streptosporangiales</taxon>
        <taxon>Nocardiopsidaceae</taxon>
        <taxon>Nocardiopsis</taxon>
    </lineage>
</organism>
<proteinExistence type="predicted"/>
<accession>A0ABV8FX76</accession>
<evidence type="ECO:0000313" key="4">
    <source>
        <dbReference type="Proteomes" id="UP001595847"/>
    </source>
</evidence>
<evidence type="ECO:0000256" key="1">
    <source>
        <dbReference type="SAM" id="Phobius"/>
    </source>
</evidence>
<dbReference type="EMBL" id="JBHSBH010000022">
    <property type="protein sequence ID" value="MFC3999953.1"/>
    <property type="molecule type" value="Genomic_DNA"/>
</dbReference>
<feature type="transmembrane region" description="Helical" evidence="1">
    <location>
        <begin position="15"/>
        <end position="37"/>
    </location>
</feature>
<gene>
    <name evidence="3" type="ORF">ACFOVU_28840</name>
</gene>
<dbReference type="Pfam" id="PF13400">
    <property type="entry name" value="Tad"/>
    <property type="match status" value="1"/>
</dbReference>
<keyword evidence="1" id="KW-0812">Transmembrane</keyword>
<name>A0ABV8FX76_9ACTN</name>
<evidence type="ECO:0000313" key="3">
    <source>
        <dbReference type="EMBL" id="MFC3999953.1"/>
    </source>
</evidence>
<reference evidence="4" key="1">
    <citation type="journal article" date="2019" name="Int. J. Syst. Evol. Microbiol.">
        <title>The Global Catalogue of Microorganisms (GCM) 10K type strain sequencing project: providing services to taxonomists for standard genome sequencing and annotation.</title>
        <authorList>
            <consortium name="The Broad Institute Genomics Platform"/>
            <consortium name="The Broad Institute Genome Sequencing Center for Infectious Disease"/>
            <person name="Wu L."/>
            <person name="Ma J."/>
        </authorList>
    </citation>
    <scope>NUCLEOTIDE SEQUENCE [LARGE SCALE GENOMIC DNA]</scope>
    <source>
        <strain evidence="4">TBRC 1826</strain>
    </source>
</reference>
<dbReference type="Proteomes" id="UP001595847">
    <property type="component" value="Unassembled WGS sequence"/>
</dbReference>
<protein>
    <submittedName>
        <fullName evidence="3">Rv3654c family TadE-like protein</fullName>
    </submittedName>
</protein>
<dbReference type="NCBIfam" id="TIGR03816">
    <property type="entry name" value="tadE_like_DECH"/>
    <property type="match status" value="1"/>
</dbReference>